<accession>A0ACA9NKE7</accession>
<sequence length="114" mass="13095">LDEPGQINCIKQIERLEIKELITGINETNENKQNLYTKVLRKIAGVRAAKVNLLKKIEEEIKKGNNLLNSDDKEAIKNFLTGLDKFLELEKRESSRYFFLIAARETSSESPRTS</sequence>
<comment type="caution">
    <text evidence="1">The sequence shown here is derived from an EMBL/GenBank/DDBJ whole genome shotgun (WGS) entry which is preliminary data.</text>
</comment>
<dbReference type="Proteomes" id="UP000789920">
    <property type="component" value="Unassembled WGS sequence"/>
</dbReference>
<evidence type="ECO:0000313" key="2">
    <source>
        <dbReference type="Proteomes" id="UP000789920"/>
    </source>
</evidence>
<name>A0ACA9NKE7_9GLOM</name>
<reference evidence="1" key="1">
    <citation type="submission" date="2021-06" db="EMBL/GenBank/DDBJ databases">
        <authorList>
            <person name="Kallberg Y."/>
            <person name="Tangrot J."/>
            <person name="Rosling A."/>
        </authorList>
    </citation>
    <scope>NUCLEOTIDE SEQUENCE</scope>
    <source>
        <strain evidence="1">MA461A</strain>
    </source>
</reference>
<feature type="non-terminal residue" evidence="1">
    <location>
        <position position="1"/>
    </location>
</feature>
<protein>
    <submittedName>
        <fullName evidence="1">28417_t:CDS:1</fullName>
    </submittedName>
</protein>
<keyword evidence="2" id="KW-1185">Reference proteome</keyword>
<gene>
    <name evidence="1" type="ORF">RPERSI_LOCUS7963</name>
</gene>
<dbReference type="EMBL" id="CAJVQC010013972">
    <property type="protein sequence ID" value="CAG8653134.1"/>
    <property type="molecule type" value="Genomic_DNA"/>
</dbReference>
<evidence type="ECO:0000313" key="1">
    <source>
        <dbReference type="EMBL" id="CAG8653134.1"/>
    </source>
</evidence>
<organism evidence="1 2">
    <name type="scientific">Racocetra persica</name>
    <dbReference type="NCBI Taxonomy" id="160502"/>
    <lineage>
        <taxon>Eukaryota</taxon>
        <taxon>Fungi</taxon>
        <taxon>Fungi incertae sedis</taxon>
        <taxon>Mucoromycota</taxon>
        <taxon>Glomeromycotina</taxon>
        <taxon>Glomeromycetes</taxon>
        <taxon>Diversisporales</taxon>
        <taxon>Gigasporaceae</taxon>
        <taxon>Racocetra</taxon>
    </lineage>
</organism>
<proteinExistence type="predicted"/>